<evidence type="ECO:0000256" key="6">
    <source>
        <dbReference type="SAM" id="MobiDB-lite"/>
    </source>
</evidence>
<evidence type="ECO:0008006" key="10">
    <source>
        <dbReference type="Google" id="ProtNLM"/>
    </source>
</evidence>
<name>A0AAV2TDD4_CALDB</name>
<organism evidence="8 9">
    <name type="scientific">Calicophoron daubneyi</name>
    <name type="common">Rumen fluke</name>
    <name type="synonym">Paramphistomum daubneyi</name>
    <dbReference type="NCBI Taxonomy" id="300641"/>
    <lineage>
        <taxon>Eukaryota</taxon>
        <taxon>Metazoa</taxon>
        <taxon>Spiralia</taxon>
        <taxon>Lophotrochozoa</taxon>
        <taxon>Platyhelminthes</taxon>
        <taxon>Trematoda</taxon>
        <taxon>Digenea</taxon>
        <taxon>Plagiorchiida</taxon>
        <taxon>Pronocephalata</taxon>
        <taxon>Paramphistomoidea</taxon>
        <taxon>Paramphistomidae</taxon>
        <taxon>Calicophoron</taxon>
    </lineage>
</organism>
<evidence type="ECO:0000256" key="7">
    <source>
        <dbReference type="SAM" id="Phobius"/>
    </source>
</evidence>
<feature type="compositionally biased region" description="Polar residues" evidence="6">
    <location>
        <begin position="399"/>
        <end position="421"/>
    </location>
</feature>
<dbReference type="PANTHER" id="PTHR21433:SF0">
    <property type="entry name" value="TRANSMEMBRANE PROTEIN 120 HOMOLOG"/>
    <property type="match status" value="1"/>
</dbReference>
<protein>
    <recommendedName>
        <fullName evidence="10">Transmembrane protein 120B</fullName>
    </recommendedName>
</protein>
<evidence type="ECO:0000256" key="5">
    <source>
        <dbReference type="ARBA" id="ARBA00023136"/>
    </source>
</evidence>
<feature type="transmembrane region" description="Helical" evidence="7">
    <location>
        <begin position="182"/>
        <end position="201"/>
    </location>
</feature>
<dbReference type="AlphaFoldDB" id="A0AAV2TDD4"/>
<evidence type="ECO:0000256" key="2">
    <source>
        <dbReference type="ARBA" id="ARBA00009700"/>
    </source>
</evidence>
<evidence type="ECO:0000256" key="4">
    <source>
        <dbReference type="ARBA" id="ARBA00022989"/>
    </source>
</evidence>
<comment type="caution">
    <text evidence="8">The sequence shown here is derived from an EMBL/GenBank/DDBJ whole genome shotgun (WGS) entry which is preliminary data.</text>
</comment>
<comment type="similarity">
    <text evidence="2">Belongs to the TMEM120 family.</text>
</comment>
<feature type="compositionally biased region" description="Polar residues" evidence="6">
    <location>
        <begin position="375"/>
        <end position="385"/>
    </location>
</feature>
<keyword evidence="3 7" id="KW-0812">Transmembrane</keyword>
<evidence type="ECO:0000256" key="3">
    <source>
        <dbReference type="ARBA" id="ARBA00022692"/>
    </source>
</evidence>
<keyword evidence="4 7" id="KW-1133">Transmembrane helix</keyword>
<feature type="region of interest" description="Disordered" evidence="6">
    <location>
        <begin position="375"/>
        <end position="421"/>
    </location>
</feature>
<comment type="subcellular location">
    <subcellularLocation>
        <location evidence="1">Membrane</location>
        <topology evidence="1">Multi-pass membrane protein</topology>
    </subcellularLocation>
</comment>
<dbReference type="InterPro" id="IPR012926">
    <property type="entry name" value="TMEM120A/B"/>
</dbReference>
<feature type="transmembrane region" description="Helical" evidence="7">
    <location>
        <begin position="213"/>
        <end position="231"/>
    </location>
</feature>
<keyword evidence="5 7" id="KW-0472">Membrane</keyword>
<accession>A0AAV2TDD4</accession>
<evidence type="ECO:0000313" key="8">
    <source>
        <dbReference type="EMBL" id="CAL5135368.1"/>
    </source>
</evidence>
<sequence>MLDFDLQLLTRRSLWVCCVCPAFHWFYDMEGLDPVLRQFYEQWKTLQTKYKSYMESVEKTKDEQSACLQSVKHCRSYMHFISKEIQKLHKSADADLSKTLVSLQMDLENKESLLQDVEEVLPRQPGMYLRVVLGALNISFANKQDKFAYKNDYEQFKIVVSAISAVMAFLLSFVFKNRIMDAVFHFLLVWYYCTLTIRERILIANGSRIKGWWNIYHFIATACAGIMLIWPCSQSYDEFRDQFMLYSLYLNGVHFIQYQYQVGCLYKLRALGDRHPMDITVDGFMSWMFRRLTFTLPFLFVAYGFELYNAWRLYNISTEPYCHEWQVLAVSIIYFVLAMGNIITVCLVIRQKIFARTRVVVRNRLRRKYSTAYYSGSECSSSGREPNSEKSPCAEPSGDTANSNRNAVVDDQTNISVSRSS</sequence>
<feature type="transmembrane region" description="Helical" evidence="7">
    <location>
        <begin position="156"/>
        <end position="176"/>
    </location>
</feature>
<evidence type="ECO:0000313" key="9">
    <source>
        <dbReference type="Proteomes" id="UP001497525"/>
    </source>
</evidence>
<dbReference type="Pfam" id="PF07851">
    <property type="entry name" value="TMEM120A-B"/>
    <property type="match status" value="1"/>
</dbReference>
<reference evidence="8" key="1">
    <citation type="submission" date="2024-06" db="EMBL/GenBank/DDBJ databases">
        <authorList>
            <person name="Liu X."/>
            <person name="Lenzi L."/>
            <person name="Haldenby T S."/>
            <person name="Uol C."/>
        </authorList>
    </citation>
    <scope>NUCLEOTIDE SEQUENCE</scope>
</reference>
<feature type="transmembrane region" description="Helical" evidence="7">
    <location>
        <begin position="325"/>
        <end position="349"/>
    </location>
</feature>
<proteinExistence type="inferred from homology"/>
<gene>
    <name evidence="8" type="ORF">CDAUBV1_LOCUS9519</name>
</gene>
<dbReference type="EMBL" id="CAXLJL010000267">
    <property type="protein sequence ID" value="CAL5135368.1"/>
    <property type="molecule type" value="Genomic_DNA"/>
</dbReference>
<dbReference type="Proteomes" id="UP001497525">
    <property type="component" value="Unassembled WGS sequence"/>
</dbReference>
<evidence type="ECO:0000256" key="1">
    <source>
        <dbReference type="ARBA" id="ARBA00004141"/>
    </source>
</evidence>
<dbReference type="PANTHER" id="PTHR21433">
    <property type="entry name" value="TRANSMEMBRANE PROTEIN INDUCED BY TUMOR NECROSIS FACTOR ALPHA"/>
    <property type="match status" value="1"/>
</dbReference>
<dbReference type="GO" id="GO:0016020">
    <property type="term" value="C:membrane"/>
    <property type="evidence" value="ECO:0007669"/>
    <property type="project" value="UniProtKB-SubCell"/>
</dbReference>
<feature type="transmembrane region" description="Helical" evidence="7">
    <location>
        <begin position="287"/>
        <end position="305"/>
    </location>
</feature>